<evidence type="ECO:0000313" key="3">
    <source>
        <dbReference type="EMBL" id="MDO3380932.1"/>
    </source>
</evidence>
<dbReference type="Pfam" id="PF22352">
    <property type="entry name" value="K319L-like_PKD"/>
    <property type="match status" value="1"/>
</dbReference>
<sequence>MNSPEHRQAIYDNRAQELEMTSTRLFSRVNRKREERLVQPVSCRCSALIAAAVILALMSACGGGSDTVKGALAEVVGSVPMNSASSGSSGIELGNTSSASSSSVASSETVSGSSSSSDSEGSVPVADAGAEQFVATGTEVILDASASFDADGDALSYQWQLTQVPEGSEAVLVYATSSMPSFIADLPGTFAASLVVSDGQSESAAASVTIFSAHENLDITGIELTGRAGSCRNYVGSYFSNVEDIQRAVNFEGDFILTSDGSWCTFSANEIPNHNFNDAGAKFATAVSEQNGSYTITALPEPAASVTSLSIGLKNIVFLNGVTADLLSAACYDVGGEPLGEEKIGCGQDSIDNPWRYDPMSALNDFGTDSHNAHPQPDGTYHYHGSPRALFDLDCEINGTVSPVVGFAADGFPVYGPCIEDTGAIRAVTSSYALKRGERIDAAGYTTPVGGVGNVSSSSYDGQFIGDYEYQEGFGDLDECNGMTLNGQYGYYITNAYPWLIGCFKGEPDASFRPTAGALQNLLHKHDGRWHGH</sequence>
<evidence type="ECO:0000256" key="1">
    <source>
        <dbReference type="SAM" id="MobiDB-lite"/>
    </source>
</evidence>
<dbReference type="CDD" id="cd00146">
    <property type="entry name" value="PKD"/>
    <property type="match status" value="1"/>
</dbReference>
<evidence type="ECO:0000313" key="4">
    <source>
        <dbReference type="Proteomes" id="UP001168380"/>
    </source>
</evidence>
<dbReference type="SUPFAM" id="SSF49299">
    <property type="entry name" value="PKD domain"/>
    <property type="match status" value="1"/>
</dbReference>
<dbReference type="EMBL" id="JAULRT010000032">
    <property type="protein sequence ID" value="MDO3380932.1"/>
    <property type="molecule type" value="Genomic_DNA"/>
</dbReference>
<dbReference type="InterPro" id="IPR035986">
    <property type="entry name" value="PKD_dom_sf"/>
</dbReference>
<dbReference type="InterPro" id="IPR013783">
    <property type="entry name" value="Ig-like_fold"/>
</dbReference>
<evidence type="ECO:0000259" key="2">
    <source>
        <dbReference type="SMART" id="SM00089"/>
    </source>
</evidence>
<dbReference type="RefSeq" id="WP_302711055.1">
    <property type="nucleotide sequence ID" value="NZ_JAULRT010000032.1"/>
</dbReference>
<protein>
    <submittedName>
        <fullName evidence="3">YHYH protein</fullName>
    </submittedName>
</protein>
<accession>A0ABT8T9Y4</accession>
<organism evidence="3 4">
    <name type="scientific">Gilvimarinus algae</name>
    <dbReference type="NCBI Taxonomy" id="3058037"/>
    <lineage>
        <taxon>Bacteria</taxon>
        <taxon>Pseudomonadati</taxon>
        <taxon>Pseudomonadota</taxon>
        <taxon>Gammaproteobacteria</taxon>
        <taxon>Cellvibrionales</taxon>
        <taxon>Cellvibrionaceae</taxon>
        <taxon>Gilvimarinus</taxon>
    </lineage>
</organism>
<reference evidence="3" key="1">
    <citation type="submission" date="2023-07" db="EMBL/GenBank/DDBJ databases">
        <title>Gilvimarinus algae sp. nov., isolated from the surface of Kelp.</title>
        <authorList>
            <person name="Sun Y.Y."/>
            <person name="Gong Y."/>
            <person name="Du Z.J."/>
        </authorList>
    </citation>
    <scope>NUCLEOTIDE SEQUENCE</scope>
    <source>
        <strain evidence="3">SDUM040014</strain>
    </source>
</reference>
<dbReference type="Pfam" id="PF14240">
    <property type="entry name" value="YHYH"/>
    <property type="match status" value="1"/>
</dbReference>
<name>A0ABT8T9Y4_9GAMM</name>
<gene>
    <name evidence="3" type="ORF">QWI16_02025</name>
</gene>
<feature type="domain" description="PKD/Chitinase" evidence="2">
    <location>
        <begin position="125"/>
        <end position="215"/>
    </location>
</feature>
<keyword evidence="4" id="KW-1185">Reference proteome</keyword>
<feature type="region of interest" description="Disordered" evidence="1">
    <location>
        <begin position="83"/>
        <end position="124"/>
    </location>
</feature>
<dbReference type="InterPro" id="IPR025924">
    <property type="entry name" value="YHYH_dom"/>
</dbReference>
<feature type="compositionally biased region" description="Low complexity" evidence="1">
    <location>
        <begin position="96"/>
        <end position="122"/>
    </location>
</feature>
<dbReference type="Proteomes" id="UP001168380">
    <property type="component" value="Unassembled WGS sequence"/>
</dbReference>
<proteinExistence type="predicted"/>
<dbReference type="Gene3D" id="2.60.40.10">
    <property type="entry name" value="Immunoglobulins"/>
    <property type="match status" value="1"/>
</dbReference>
<dbReference type="SMART" id="SM00089">
    <property type="entry name" value="PKD"/>
    <property type="match status" value="1"/>
</dbReference>
<dbReference type="InterPro" id="IPR022409">
    <property type="entry name" value="PKD/Chitinase_dom"/>
</dbReference>
<comment type="caution">
    <text evidence="3">The sequence shown here is derived from an EMBL/GenBank/DDBJ whole genome shotgun (WGS) entry which is preliminary data.</text>
</comment>